<dbReference type="Pfam" id="PF07331">
    <property type="entry name" value="TctB"/>
    <property type="match status" value="1"/>
</dbReference>
<feature type="domain" description="DUF1468" evidence="2">
    <location>
        <begin position="10"/>
        <end position="147"/>
    </location>
</feature>
<keyword evidence="1" id="KW-0472">Membrane</keyword>
<feature type="transmembrane region" description="Helical" evidence="1">
    <location>
        <begin position="42"/>
        <end position="60"/>
    </location>
</feature>
<feature type="transmembrane region" description="Helical" evidence="1">
    <location>
        <begin position="158"/>
        <end position="176"/>
    </location>
</feature>
<feature type="transmembrane region" description="Helical" evidence="1">
    <location>
        <begin position="80"/>
        <end position="110"/>
    </location>
</feature>
<evidence type="ECO:0000256" key="1">
    <source>
        <dbReference type="SAM" id="Phobius"/>
    </source>
</evidence>
<evidence type="ECO:0000259" key="2">
    <source>
        <dbReference type="Pfam" id="PF07331"/>
    </source>
</evidence>
<reference evidence="3 4" key="1">
    <citation type="submission" date="2013-11" db="EMBL/GenBank/DDBJ databases">
        <title>Genomic analysis of Pelistega sp. HM-7.</title>
        <authorList>
            <person name="Kumbhare S.V."/>
            <person name="Shetty S.A."/>
            <person name="Sharma O."/>
            <person name="Dhotre D.P."/>
        </authorList>
    </citation>
    <scope>NUCLEOTIDE SEQUENCE [LARGE SCALE GENOMIC DNA]</scope>
    <source>
        <strain evidence="3 4">HM-7</strain>
    </source>
</reference>
<dbReference type="EMBL" id="AYSV01000011">
    <property type="protein sequence ID" value="ETD72855.1"/>
    <property type="molecule type" value="Genomic_DNA"/>
</dbReference>
<gene>
    <name evidence="3" type="ORF">V757_01720</name>
</gene>
<keyword evidence="1" id="KW-0812">Transmembrane</keyword>
<dbReference type="OrthoDB" id="7029611at2"/>
<proteinExistence type="predicted"/>
<dbReference type="AlphaFoldDB" id="V8G8V4"/>
<dbReference type="Proteomes" id="UP000018766">
    <property type="component" value="Unassembled WGS sequence"/>
</dbReference>
<name>V8G8V4_9BURK</name>
<feature type="transmembrane region" description="Helical" evidence="1">
    <location>
        <begin position="122"/>
        <end position="146"/>
    </location>
</feature>
<keyword evidence="4" id="KW-1185">Reference proteome</keyword>
<keyword evidence="1" id="KW-1133">Transmembrane helix</keyword>
<dbReference type="InterPro" id="IPR009936">
    <property type="entry name" value="DUF1468"/>
</dbReference>
<feature type="transmembrane region" description="Helical" evidence="1">
    <location>
        <begin position="12"/>
        <end position="30"/>
    </location>
</feature>
<accession>V8G8V4</accession>
<evidence type="ECO:0000313" key="3">
    <source>
        <dbReference type="EMBL" id="ETD72855.1"/>
    </source>
</evidence>
<comment type="caution">
    <text evidence="3">The sequence shown here is derived from an EMBL/GenBank/DDBJ whole genome shotgun (WGS) entry which is preliminary data.</text>
</comment>
<evidence type="ECO:0000313" key="4">
    <source>
        <dbReference type="Proteomes" id="UP000018766"/>
    </source>
</evidence>
<protein>
    <submittedName>
        <fullName evidence="3">Membrane protein</fullName>
    </submittedName>
</protein>
<dbReference type="PATRIC" id="fig|1414851.3.peg.370"/>
<dbReference type="RefSeq" id="WP_023949221.1">
    <property type="nucleotide sequence ID" value="NZ_AYSV01000011.1"/>
</dbReference>
<sequence>MLIKNQQDFWSGLMFIGLGSAFALIAEQNYDMGSSVRMGPGYFPFLLGCLLAILGAFVTLSSLRGEYNEEHEVSHFDWDILLLVIGSIVLFGYTLNYLGMYISVAILVIFSSLASHEFSWKIAIANAIFLIFFAWLVFVKGLGLVFPTLPAPWSEWSTDAQIIIPIAIVVGCVIFYKKVKGAN</sequence>
<organism evidence="3 4">
    <name type="scientific">Pelistega indica</name>
    <dbReference type="NCBI Taxonomy" id="1414851"/>
    <lineage>
        <taxon>Bacteria</taxon>
        <taxon>Pseudomonadati</taxon>
        <taxon>Pseudomonadota</taxon>
        <taxon>Betaproteobacteria</taxon>
        <taxon>Burkholderiales</taxon>
        <taxon>Alcaligenaceae</taxon>
        <taxon>Pelistega</taxon>
    </lineage>
</organism>